<proteinExistence type="predicted"/>
<organism evidence="2">
    <name type="scientific">marine sediment metagenome</name>
    <dbReference type="NCBI Taxonomy" id="412755"/>
    <lineage>
        <taxon>unclassified sequences</taxon>
        <taxon>metagenomes</taxon>
        <taxon>ecological metagenomes</taxon>
    </lineage>
</organism>
<sequence>IEFKFNILQNLDSSLWDVDNPLDWIFNLPNPRIYQIDFRISSNVSIQDTTNLTHAMLEIYNGGNFTPFIGLEWLQFSDNKTFADIGENTKILPFDSYYTWYVMHLLNESKDNSLRVRLRFIGNGTFKGINISIDEFTLNFHLQNAISSDVTSKIGFGINSNTLKAPQIQLKNFGIGVSDNGLWETDISNGVPVQGFFYFNVTSIWPEVRFDVSGNYTIENLQIFNWEYYLGSGESRILWNASTDITYYSFYNNLDYSQGLQFNIPSEWLLMDIYNSSSSPANPNGGWYPSIESNVPFKFITVYNISDGSWKIGLNSSKNLLLLSTNSTDNVYIDKVINVNLQVQDYFGGTVTLEVYNEDVEIIYSESSVLDELANESSESYIWDIFSTTKTPGTYYLKAYWILYNDTHAFLSINTTEILISKYTVNLEILNIDQFSNSPQIYGTKILIEGKLTFYESGIVIGSQPIIAEIKDSNQDLIESLSDNTDSGGIIQIEYSLPSGYSGISIQLLYNASETYYSQNASIQSIELKLISQVEYNINIFMSFLPYIGAVLGIMVFTVGAMKYRKGKQRKIWAEDATVLDDLVKISYIMVISKEVGVSIYHKQISFEDIDSD</sequence>
<feature type="non-terminal residue" evidence="2">
    <location>
        <position position="1"/>
    </location>
</feature>
<keyword evidence="1" id="KW-0472">Membrane</keyword>
<feature type="transmembrane region" description="Helical" evidence="1">
    <location>
        <begin position="540"/>
        <end position="562"/>
    </location>
</feature>
<evidence type="ECO:0000256" key="1">
    <source>
        <dbReference type="SAM" id="Phobius"/>
    </source>
</evidence>
<dbReference type="AlphaFoldDB" id="A0A0F9G5N3"/>
<accession>A0A0F9G5N3</accession>
<gene>
    <name evidence="2" type="ORF">LCGC14_2223930</name>
</gene>
<keyword evidence="1" id="KW-1133">Transmembrane helix</keyword>
<evidence type="ECO:0000313" key="2">
    <source>
        <dbReference type="EMBL" id="KKL58582.1"/>
    </source>
</evidence>
<comment type="caution">
    <text evidence="2">The sequence shown here is derived from an EMBL/GenBank/DDBJ whole genome shotgun (WGS) entry which is preliminary data.</text>
</comment>
<keyword evidence="1" id="KW-0812">Transmembrane</keyword>
<reference evidence="2" key="1">
    <citation type="journal article" date="2015" name="Nature">
        <title>Complex archaea that bridge the gap between prokaryotes and eukaryotes.</title>
        <authorList>
            <person name="Spang A."/>
            <person name="Saw J.H."/>
            <person name="Jorgensen S.L."/>
            <person name="Zaremba-Niedzwiedzka K."/>
            <person name="Martijn J."/>
            <person name="Lind A.E."/>
            <person name="van Eijk R."/>
            <person name="Schleper C."/>
            <person name="Guy L."/>
            <person name="Ettema T.J."/>
        </authorList>
    </citation>
    <scope>NUCLEOTIDE SEQUENCE</scope>
</reference>
<dbReference type="EMBL" id="LAZR01029769">
    <property type="protein sequence ID" value="KKL58582.1"/>
    <property type="molecule type" value="Genomic_DNA"/>
</dbReference>
<name>A0A0F9G5N3_9ZZZZ</name>
<protein>
    <submittedName>
        <fullName evidence="2">Uncharacterized protein</fullName>
    </submittedName>
</protein>
<feature type="non-terminal residue" evidence="2">
    <location>
        <position position="613"/>
    </location>
</feature>